<feature type="transmembrane region" description="Helical" evidence="11">
    <location>
        <begin position="938"/>
        <end position="956"/>
    </location>
</feature>
<dbReference type="EMBL" id="LSMT01000010">
    <property type="protein sequence ID" value="PFX33616.1"/>
    <property type="molecule type" value="Genomic_DNA"/>
</dbReference>
<dbReference type="GO" id="GO:0008270">
    <property type="term" value="F:zinc ion binding"/>
    <property type="evidence" value="ECO:0007669"/>
    <property type="project" value="UniProtKB-KW"/>
</dbReference>
<comment type="subcellular location">
    <subcellularLocation>
        <location evidence="1">Membrane</location>
        <topology evidence="1">Multi-pass membrane protein</topology>
    </subcellularLocation>
</comment>
<evidence type="ECO:0000256" key="7">
    <source>
        <dbReference type="ARBA" id="ARBA00023136"/>
    </source>
</evidence>
<keyword evidence="3" id="KW-0813">Transport</keyword>
<feature type="compositionally biased region" description="Basic and acidic residues" evidence="10">
    <location>
        <begin position="603"/>
        <end position="619"/>
    </location>
</feature>
<feature type="transmembrane region" description="Helical" evidence="11">
    <location>
        <begin position="873"/>
        <end position="897"/>
    </location>
</feature>
<sequence length="1118" mass="128453">MQIRCIEVYNDYFVDKARCLSDNGFVMAKRAILKEINDKSKRDPGFSFRTSTRFYVKIPLSSTHVNHPVGESSTIGQYVDKRVVDKIYELVKENITNLSEVQRSLDKYVAEELFSYQPEERRPKKTNRRYYPGRRDLRNHIAKAISAVKYCDDDQEALARKIEEWQTKSPKSNFFYRTRDVVINDIDKPRSRAAGETFLFVHQEPWQQRMLERYGSELALMDATYKTTRYAIPLFFVCVHTNVGYKVVAEFMCQSEDQASISEALAIIKGWNPAWNPAYFMVDYSNAEIAALEEQFPKSVVYICDFHRLQAMQRWSKSKKNGLSSAEQEIFLELMKSIAYAPTVDKLEKRLNALKESRLYKDKPNVQNYLNNTWLSCKARWAQAFRKQQVTNIVNTNNGTEAQNKLFKYDYLPRSIDKSVYGIATMLVESFVPDSHRSYLEKNLKFSDAYGRYNSRIPSYLHNRPPQFVKHCLNSRFAAGEFTEANVSFVNFQKGQFNVKSAANINKKELVDFSYPSCTCASWLKSNYPCKHFFAAFACYSEWGFESLPHQYRSSVFISLDLDHFIINKRDNSAQRSGIPHGTAKVSSSSDDHVRLANTSGDESMKCKRAEADPEERSDVQLPNNSPSGTTLVPTVEKLRKRFLDEIDTVKNTAYIVDDESTMSAALKQLENIQLMLQKSCSSTNGIPLRISPVKKKLKITSTIYHQVFHKHLPPRRRWKKKTPKADVILVGDSKDDVDDGDAKRKGFNRQSTMTDVESDAVSTTRTRCFSTIKDKITKTLSAAGGRPAIPGIITNNKITLKNMVISLAVLGLEVLLYSEVFDCPVKHHEIYALSWLCAPPAIIFFVNLLIIGDIWKLSDRCLVRDYYHFGYFCGHTVPSIVKAMAGASVWLILAFYRKDYYVCAEVGPDIREINETDPEKLKEYDIAVETAGAESQIFAWAIFLLMVFLTSVMVISKNCCLKDQDILDDMRIFEEREAKWAKKTFTEFARGLHDEEITNENETGGQEKEREDEVKITLYPNGIPEKFGERMVTEMFKGYKEKNPKWHYRDAYDQFKKLYPRAANGHPGNRWSTTHLSKQFAKKAYAVNTDENTKLPVHQTRYGSTSLGNAEDGIYNQ</sequence>
<evidence type="ECO:0000256" key="3">
    <source>
        <dbReference type="ARBA" id="ARBA00022448"/>
    </source>
</evidence>
<keyword evidence="9" id="KW-0863">Zinc-finger</keyword>
<dbReference type="InterPro" id="IPR029309">
    <property type="entry name" value="CaRF"/>
</dbReference>
<comment type="similarity">
    <text evidence="2">Belongs to the CALHM family.</text>
</comment>
<evidence type="ECO:0000256" key="8">
    <source>
        <dbReference type="ARBA" id="ARBA00023303"/>
    </source>
</evidence>
<dbReference type="GO" id="GO:1904669">
    <property type="term" value="P:ATP export"/>
    <property type="evidence" value="ECO:0007669"/>
    <property type="project" value="UniProtKB-ARBA"/>
</dbReference>
<evidence type="ECO:0000256" key="2">
    <source>
        <dbReference type="ARBA" id="ARBA00008497"/>
    </source>
</evidence>
<protein>
    <recommendedName>
        <fullName evidence="12">SWIM-type domain-containing protein</fullName>
    </recommendedName>
</protein>
<evidence type="ECO:0000313" key="13">
    <source>
        <dbReference type="EMBL" id="PFX33616.1"/>
    </source>
</evidence>
<dbReference type="InterPro" id="IPR007527">
    <property type="entry name" value="Znf_SWIM"/>
</dbReference>
<feature type="transmembrane region" description="Helical" evidence="11">
    <location>
        <begin position="831"/>
        <end position="852"/>
    </location>
</feature>
<keyword evidence="4 11" id="KW-0812">Transmembrane</keyword>
<feature type="region of interest" description="Disordered" evidence="10">
    <location>
        <begin position="574"/>
        <end position="630"/>
    </location>
</feature>
<dbReference type="InterPro" id="IPR048324">
    <property type="entry name" value="ZSWIM1-3_RNaseH-like"/>
</dbReference>
<dbReference type="PANTHER" id="PTHR47456">
    <property type="entry name" value="PHD-TYPE DOMAIN-CONTAINING PROTEIN"/>
    <property type="match status" value="1"/>
</dbReference>
<dbReference type="Pfam" id="PF21056">
    <property type="entry name" value="ZSWIM1-3_RNaseH-like"/>
    <property type="match status" value="1"/>
</dbReference>
<dbReference type="Proteomes" id="UP000225706">
    <property type="component" value="Unassembled WGS sequence"/>
</dbReference>
<keyword evidence="8" id="KW-0407">Ion channel</keyword>
<proteinExistence type="inferred from homology"/>
<evidence type="ECO:0000259" key="12">
    <source>
        <dbReference type="PROSITE" id="PS50966"/>
    </source>
</evidence>
<dbReference type="Pfam" id="PF15299">
    <property type="entry name" value="ALS2CR8"/>
    <property type="match status" value="1"/>
</dbReference>
<dbReference type="PANTHER" id="PTHR47456:SF4">
    <property type="entry name" value="SWIM-TYPE DOMAIN-CONTAINING PROTEIN"/>
    <property type="match status" value="1"/>
</dbReference>
<keyword evidence="9" id="KW-0479">Metal-binding</keyword>
<dbReference type="OrthoDB" id="5988469at2759"/>
<evidence type="ECO:0000256" key="6">
    <source>
        <dbReference type="ARBA" id="ARBA00023065"/>
    </source>
</evidence>
<dbReference type="InterPro" id="IPR029569">
    <property type="entry name" value="CALHM"/>
</dbReference>
<evidence type="ECO:0000313" key="14">
    <source>
        <dbReference type="Proteomes" id="UP000225706"/>
    </source>
</evidence>
<gene>
    <name evidence="13" type="ORF">AWC38_SpisGene1519</name>
</gene>
<keyword evidence="14" id="KW-1185">Reference proteome</keyword>
<feature type="domain" description="SWIM-type" evidence="12">
    <location>
        <begin position="497"/>
        <end position="541"/>
    </location>
</feature>
<dbReference type="GO" id="GO:0016020">
    <property type="term" value="C:membrane"/>
    <property type="evidence" value="ECO:0007669"/>
    <property type="project" value="UniProtKB-SubCell"/>
</dbReference>
<comment type="caution">
    <text evidence="13">The sequence shown here is derived from an EMBL/GenBank/DDBJ whole genome shotgun (WGS) entry which is preliminary data.</text>
</comment>
<dbReference type="Pfam" id="PF14798">
    <property type="entry name" value="Ca_hom_mod"/>
    <property type="match status" value="1"/>
</dbReference>
<evidence type="ECO:0000256" key="4">
    <source>
        <dbReference type="ARBA" id="ARBA00022692"/>
    </source>
</evidence>
<dbReference type="PROSITE" id="PS50966">
    <property type="entry name" value="ZF_SWIM"/>
    <property type="match status" value="1"/>
</dbReference>
<evidence type="ECO:0000256" key="11">
    <source>
        <dbReference type="SAM" id="Phobius"/>
    </source>
</evidence>
<name>A0A2B4SW97_STYPI</name>
<evidence type="ECO:0000256" key="9">
    <source>
        <dbReference type="PROSITE-ProRule" id="PRU00325"/>
    </source>
</evidence>
<dbReference type="AlphaFoldDB" id="A0A2B4SW97"/>
<reference evidence="14" key="1">
    <citation type="journal article" date="2017" name="bioRxiv">
        <title>Comparative analysis of the genomes of Stylophora pistillata and Acropora digitifera provides evidence for extensive differences between species of corals.</title>
        <authorList>
            <person name="Voolstra C.R."/>
            <person name="Li Y."/>
            <person name="Liew Y.J."/>
            <person name="Baumgarten S."/>
            <person name="Zoccola D."/>
            <person name="Flot J.-F."/>
            <person name="Tambutte S."/>
            <person name="Allemand D."/>
            <person name="Aranda M."/>
        </authorList>
    </citation>
    <scope>NUCLEOTIDE SEQUENCE [LARGE SCALE GENOMIC DNA]</scope>
</reference>
<accession>A0A2B4SW97</accession>
<evidence type="ECO:0000256" key="5">
    <source>
        <dbReference type="ARBA" id="ARBA00022989"/>
    </source>
</evidence>
<evidence type="ECO:0000256" key="10">
    <source>
        <dbReference type="SAM" id="MobiDB-lite"/>
    </source>
</evidence>
<keyword evidence="9" id="KW-0862">Zinc</keyword>
<keyword evidence="7 11" id="KW-0472">Membrane</keyword>
<organism evidence="13 14">
    <name type="scientific">Stylophora pistillata</name>
    <name type="common">Smooth cauliflower coral</name>
    <dbReference type="NCBI Taxonomy" id="50429"/>
    <lineage>
        <taxon>Eukaryota</taxon>
        <taxon>Metazoa</taxon>
        <taxon>Cnidaria</taxon>
        <taxon>Anthozoa</taxon>
        <taxon>Hexacorallia</taxon>
        <taxon>Scleractinia</taxon>
        <taxon>Astrocoeniina</taxon>
        <taxon>Pocilloporidae</taxon>
        <taxon>Stylophora</taxon>
    </lineage>
</organism>
<dbReference type="GO" id="GO:0034220">
    <property type="term" value="P:monoatomic ion transmembrane transport"/>
    <property type="evidence" value="ECO:0007669"/>
    <property type="project" value="UniProtKB-KW"/>
</dbReference>
<keyword evidence="6" id="KW-0406">Ion transport</keyword>
<evidence type="ECO:0000256" key="1">
    <source>
        <dbReference type="ARBA" id="ARBA00004141"/>
    </source>
</evidence>
<keyword evidence="5 11" id="KW-1133">Transmembrane helix</keyword>
<feature type="compositionally biased region" description="Polar residues" evidence="10">
    <location>
        <begin position="621"/>
        <end position="630"/>
    </location>
</feature>
<dbReference type="GO" id="GO:0003700">
    <property type="term" value="F:DNA-binding transcription factor activity"/>
    <property type="evidence" value="ECO:0007669"/>
    <property type="project" value="InterPro"/>
</dbReference>